<accession>A0A560HMR6</accession>
<dbReference type="Proteomes" id="UP000315914">
    <property type="component" value="Unassembled WGS sequence"/>
</dbReference>
<reference evidence="5 6" key="1">
    <citation type="submission" date="2019-06" db="EMBL/GenBank/DDBJ databases">
        <title>Genomic Encyclopedia of Type Strains, Phase IV (KMG-V): Genome sequencing to study the core and pangenomes of soil and plant-associated prokaryotes.</title>
        <authorList>
            <person name="Whitman W."/>
        </authorList>
    </citation>
    <scope>NUCLEOTIDE SEQUENCE [LARGE SCALE GENOMIC DNA]</scope>
    <source>
        <strain evidence="5 6">BR 10556</strain>
    </source>
</reference>
<sequence>MPSAGCGTRLAYAKSSIIDFAGGRLLAVERFDRLWTHDGRLLRLPQEDCCQALSVPPARKYESDGRPGIRKISNPLKCSDTPEDDQAIFFKARIVSWLLAANAKRMLNVFAWPSPGGRFHLAPLYDIISTQPSLDAGQISQMKLAMAIGSNRHCVVHTVLGRHFVQTAKSCGLPDKTVKIVI</sequence>
<dbReference type="EMBL" id="VITW01000016">
    <property type="protein sequence ID" value="TWB66319.1"/>
    <property type="molecule type" value="Genomic_DNA"/>
</dbReference>
<evidence type="ECO:0000256" key="2">
    <source>
        <dbReference type="ARBA" id="ARBA00022679"/>
    </source>
</evidence>
<feature type="domain" description="HipA-like C-terminal" evidence="4">
    <location>
        <begin position="10"/>
        <end position="179"/>
    </location>
</feature>
<keyword evidence="6" id="KW-1185">Reference proteome</keyword>
<keyword evidence="2" id="KW-0808">Transferase</keyword>
<dbReference type="GO" id="GO:0005829">
    <property type="term" value="C:cytosol"/>
    <property type="evidence" value="ECO:0007669"/>
    <property type="project" value="TreeGrafter"/>
</dbReference>
<dbReference type="InterPro" id="IPR012893">
    <property type="entry name" value="HipA-like_C"/>
</dbReference>
<keyword evidence="3" id="KW-0418">Kinase</keyword>
<dbReference type="InterPro" id="IPR052028">
    <property type="entry name" value="HipA_Ser/Thr_kinase"/>
</dbReference>
<comment type="similarity">
    <text evidence="1">Belongs to the HipA Ser/Thr kinase family.</text>
</comment>
<gene>
    <name evidence="5" type="ORF">FBZ95_11622</name>
</gene>
<evidence type="ECO:0000256" key="3">
    <source>
        <dbReference type="ARBA" id="ARBA00022777"/>
    </source>
</evidence>
<dbReference type="Pfam" id="PF07804">
    <property type="entry name" value="HipA_C"/>
    <property type="match status" value="1"/>
</dbReference>
<protein>
    <submittedName>
        <fullName evidence="5">HipA-like protein</fullName>
    </submittedName>
</protein>
<dbReference type="AlphaFoldDB" id="A0A560HMR6"/>
<evidence type="ECO:0000259" key="4">
    <source>
        <dbReference type="Pfam" id="PF07804"/>
    </source>
</evidence>
<name>A0A560HMR6_9BRAD</name>
<comment type="caution">
    <text evidence="5">The sequence shown here is derived from an EMBL/GenBank/DDBJ whole genome shotgun (WGS) entry which is preliminary data.</text>
</comment>
<dbReference type="PANTHER" id="PTHR37419">
    <property type="entry name" value="SERINE/THREONINE-PROTEIN KINASE TOXIN HIPA"/>
    <property type="match status" value="1"/>
</dbReference>
<dbReference type="GO" id="GO:0004674">
    <property type="term" value="F:protein serine/threonine kinase activity"/>
    <property type="evidence" value="ECO:0007669"/>
    <property type="project" value="TreeGrafter"/>
</dbReference>
<evidence type="ECO:0000313" key="6">
    <source>
        <dbReference type="Proteomes" id="UP000315914"/>
    </source>
</evidence>
<proteinExistence type="inferred from homology"/>
<evidence type="ECO:0000256" key="1">
    <source>
        <dbReference type="ARBA" id="ARBA00010164"/>
    </source>
</evidence>
<organism evidence="5 6">
    <name type="scientific">Bradyrhizobium sacchari</name>
    <dbReference type="NCBI Taxonomy" id="1399419"/>
    <lineage>
        <taxon>Bacteria</taxon>
        <taxon>Pseudomonadati</taxon>
        <taxon>Pseudomonadota</taxon>
        <taxon>Alphaproteobacteria</taxon>
        <taxon>Hyphomicrobiales</taxon>
        <taxon>Nitrobacteraceae</taxon>
        <taxon>Bradyrhizobium</taxon>
    </lineage>
</organism>
<dbReference type="PANTHER" id="PTHR37419:SF1">
    <property type="entry name" value="SERINE_THREONINE-PROTEIN KINASE TOXIN HIPA"/>
    <property type="match status" value="1"/>
</dbReference>
<evidence type="ECO:0000313" key="5">
    <source>
        <dbReference type="EMBL" id="TWB66319.1"/>
    </source>
</evidence>